<evidence type="ECO:0000256" key="1">
    <source>
        <dbReference type="ARBA" id="ARBA00008903"/>
    </source>
</evidence>
<evidence type="ECO:0000313" key="3">
    <source>
        <dbReference type="Proteomes" id="UP001336250"/>
    </source>
</evidence>
<sequence length="324" mass="33585">MRTFDADATREALPFDRLIPALARLFAEGCEVPPRQVLEVPDPQGAEPATVLVMPAWVPGRCFGLKTITIAPGNRRRGLPGLHATYLLNDAATGVPLALIDGDELTARRTAAASALAASHLARLDARRLLVVGAGRVAALLAEAHRAVRPIAEVRVWARRPQAAAGLAAALAAQGMPAEPAADLSAAAHWADIVSCATLAAEPVIHGTWLRPGSHLDLIGSFTPRMREADDACFAGAGLWIDTAEALQKSGELLGPMSRGVFGPGDVCGTLAQLCRGERPGRAGPAQRTVFKSVGTALEDLAAGMLVAGHYHAGSSQPVGGGMP</sequence>
<dbReference type="FunFam" id="3.40.50.720:FF:000311">
    <property type="entry name" value="Ornithine cyclodeaminase"/>
    <property type="match status" value="1"/>
</dbReference>
<keyword evidence="3" id="KW-1185">Reference proteome</keyword>
<dbReference type="NCBIfam" id="NF004793">
    <property type="entry name" value="PRK06141.1"/>
    <property type="match status" value="1"/>
</dbReference>
<dbReference type="GO" id="GO:0019752">
    <property type="term" value="P:carboxylic acid metabolic process"/>
    <property type="evidence" value="ECO:0007669"/>
    <property type="project" value="UniProtKB-ARBA"/>
</dbReference>
<dbReference type="Gene3D" id="3.30.1780.10">
    <property type="entry name" value="ornithine cyclodeaminase, domain 1"/>
    <property type="match status" value="1"/>
</dbReference>
<dbReference type="GO" id="GO:0005737">
    <property type="term" value="C:cytoplasm"/>
    <property type="evidence" value="ECO:0007669"/>
    <property type="project" value="TreeGrafter"/>
</dbReference>
<dbReference type="PANTHER" id="PTHR13812">
    <property type="entry name" value="KETIMINE REDUCTASE MU-CRYSTALLIN"/>
    <property type="match status" value="1"/>
</dbReference>
<comment type="similarity">
    <text evidence="1">Belongs to the ornithine cyclodeaminase/mu-crystallin family.</text>
</comment>
<dbReference type="PIRSF" id="PIRSF001439">
    <property type="entry name" value="CryM"/>
    <property type="match status" value="1"/>
</dbReference>
<protein>
    <submittedName>
        <fullName evidence="2">Ornithine cyclodeaminase family protein</fullName>
    </submittedName>
</protein>
<accession>A0AAW9Q5C4</accession>
<dbReference type="SUPFAM" id="SSF51735">
    <property type="entry name" value="NAD(P)-binding Rossmann-fold domains"/>
    <property type="match status" value="1"/>
</dbReference>
<name>A0AAW9Q5C4_9BURK</name>
<dbReference type="Gene3D" id="3.40.50.720">
    <property type="entry name" value="NAD(P)-binding Rossmann-like Domain"/>
    <property type="match status" value="1"/>
</dbReference>
<dbReference type="InterPro" id="IPR023401">
    <property type="entry name" value="ODC_N"/>
</dbReference>
<organism evidence="2 3">
    <name type="scientific">Aquincola agrisoli</name>
    <dbReference type="NCBI Taxonomy" id="3119538"/>
    <lineage>
        <taxon>Bacteria</taxon>
        <taxon>Pseudomonadati</taxon>
        <taxon>Pseudomonadota</taxon>
        <taxon>Betaproteobacteria</taxon>
        <taxon>Burkholderiales</taxon>
        <taxon>Sphaerotilaceae</taxon>
        <taxon>Aquincola</taxon>
    </lineage>
</organism>
<dbReference type="Proteomes" id="UP001336250">
    <property type="component" value="Unassembled WGS sequence"/>
</dbReference>
<gene>
    <name evidence="2" type="ORF">V4F39_13825</name>
</gene>
<proteinExistence type="inferred from homology"/>
<dbReference type="InterPro" id="IPR003462">
    <property type="entry name" value="ODC_Mu_crystall"/>
</dbReference>
<reference evidence="2 3" key="1">
    <citation type="submission" date="2024-02" db="EMBL/GenBank/DDBJ databases">
        <title>Genome sequence of Aquincola sp. MAHUQ-54.</title>
        <authorList>
            <person name="Huq M.A."/>
        </authorList>
    </citation>
    <scope>NUCLEOTIDE SEQUENCE [LARGE SCALE GENOMIC DNA]</scope>
    <source>
        <strain evidence="2 3">MAHUQ-54</strain>
    </source>
</reference>
<dbReference type="AlphaFoldDB" id="A0AAW9Q5C4"/>
<dbReference type="PANTHER" id="PTHR13812:SF19">
    <property type="entry name" value="KETIMINE REDUCTASE MU-CRYSTALLIN"/>
    <property type="match status" value="1"/>
</dbReference>
<dbReference type="GO" id="GO:0016491">
    <property type="term" value="F:oxidoreductase activity"/>
    <property type="evidence" value="ECO:0007669"/>
    <property type="project" value="UniProtKB-ARBA"/>
</dbReference>
<dbReference type="Pfam" id="PF02423">
    <property type="entry name" value="OCD_Mu_crystall"/>
    <property type="match status" value="1"/>
</dbReference>
<dbReference type="RefSeq" id="WP_332290094.1">
    <property type="nucleotide sequence ID" value="NZ_JAZIBG010000028.1"/>
</dbReference>
<evidence type="ECO:0000313" key="2">
    <source>
        <dbReference type="EMBL" id="MEF7614996.1"/>
    </source>
</evidence>
<dbReference type="InterPro" id="IPR036291">
    <property type="entry name" value="NAD(P)-bd_dom_sf"/>
</dbReference>
<dbReference type="EMBL" id="JAZIBG010000028">
    <property type="protein sequence ID" value="MEF7614996.1"/>
    <property type="molecule type" value="Genomic_DNA"/>
</dbReference>
<comment type="caution">
    <text evidence="2">The sequence shown here is derived from an EMBL/GenBank/DDBJ whole genome shotgun (WGS) entry which is preliminary data.</text>
</comment>